<sequence length="102" mass="10978">MSGIYNDLSLTLFVIRVGWCGTSSRSIGSVEDVGGGDAPVFLFRLLLLNVGSTVLVGDAADRGIRSSPFLSLILQVHRSEVVNGYRTQGPDYTLQVMSLRTS</sequence>
<organism evidence="1 2">
    <name type="scientific">Microthlaspi erraticum</name>
    <dbReference type="NCBI Taxonomy" id="1685480"/>
    <lineage>
        <taxon>Eukaryota</taxon>
        <taxon>Viridiplantae</taxon>
        <taxon>Streptophyta</taxon>
        <taxon>Embryophyta</taxon>
        <taxon>Tracheophyta</taxon>
        <taxon>Spermatophyta</taxon>
        <taxon>Magnoliopsida</taxon>
        <taxon>eudicotyledons</taxon>
        <taxon>Gunneridae</taxon>
        <taxon>Pentapetalae</taxon>
        <taxon>rosids</taxon>
        <taxon>malvids</taxon>
        <taxon>Brassicales</taxon>
        <taxon>Brassicaceae</taxon>
        <taxon>Coluteocarpeae</taxon>
        <taxon>Microthlaspi</taxon>
    </lineage>
</organism>
<dbReference type="Proteomes" id="UP000467841">
    <property type="component" value="Unassembled WGS sequence"/>
</dbReference>
<accession>A0A6D2KZV2</accession>
<reference evidence="1" key="1">
    <citation type="submission" date="2020-01" db="EMBL/GenBank/DDBJ databases">
        <authorList>
            <person name="Mishra B."/>
        </authorList>
    </citation>
    <scope>NUCLEOTIDE SEQUENCE [LARGE SCALE GENOMIC DNA]</scope>
</reference>
<keyword evidence="2" id="KW-1185">Reference proteome</keyword>
<gene>
    <name evidence="1" type="ORF">MERR_LOCUS44950</name>
</gene>
<dbReference type="AlphaFoldDB" id="A0A6D2KZV2"/>
<dbReference type="EMBL" id="CACVBM020001706">
    <property type="protein sequence ID" value="CAA7057714.1"/>
    <property type="molecule type" value="Genomic_DNA"/>
</dbReference>
<evidence type="ECO:0000313" key="2">
    <source>
        <dbReference type="Proteomes" id="UP000467841"/>
    </source>
</evidence>
<name>A0A6D2KZV2_9BRAS</name>
<protein>
    <submittedName>
        <fullName evidence="1">Uncharacterized protein</fullName>
    </submittedName>
</protein>
<proteinExistence type="predicted"/>
<comment type="caution">
    <text evidence="1">The sequence shown here is derived from an EMBL/GenBank/DDBJ whole genome shotgun (WGS) entry which is preliminary data.</text>
</comment>
<evidence type="ECO:0000313" key="1">
    <source>
        <dbReference type="EMBL" id="CAA7057714.1"/>
    </source>
</evidence>